<keyword evidence="17" id="KW-1185">Reference proteome</keyword>
<dbReference type="PANTHER" id="PTHR22912:SF151">
    <property type="entry name" value="DIHYDROLIPOYL DEHYDROGENASE, MITOCHONDRIAL"/>
    <property type="match status" value="1"/>
</dbReference>
<evidence type="ECO:0000256" key="13">
    <source>
        <dbReference type="RuleBase" id="RU003692"/>
    </source>
</evidence>
<dbReference type="InterPro" id="IPR016156">
    <property type="entry name" value="FAD/NAD-linked_Rdtase_dimer_sf"/>
</dbReference>
<dbReference type="GO" id="GO:0006103">
    <property type="term" value="P:2-oxoglutarate metabolic process"/>
    <property type="evidence" value="ECO:0007669"/>
    <property type="project" value="TreeGrafter"/>
</dbReference>
<dbReference type="InterPro" id="IPR004099">
    <property type="entry name" value="Pyr_nucl-diS_OxRdtase_dimer"/>
</dbReference>
<dbReference type="GO" id="GO:0005737">
    <property type="term" value="C:cytoplasm"/>
    <property type="evidence" value="ECO:0007669"/>
    <property type="project" value="UniProtKB-ARBA"/>
</dbReference>
<gene>
    <name evidence="16" type="ORF">RSPPHO_02123</name>
</gene>
<evidence type="ECO:0000256" key="7">
    <source>
        <dbReference type="ARBA" id="ARBA00023157"/>
    </source>
</evidence>
<evidence type="ECO:0000313" key="17">
    <source>
        <dbReference type="Proteomes" id="UP000033220"/>
    </source>
</evidence>
<evidence type="ECO:0000313" key="16">
    <source>
        <dbReference type="EMBL" id="CCG08749.1"/>
    </source>
</evidence>
<sequence length="467" mass="48831">MADFDVIVIGGGPGGYVCAIRAAQLGLKVACVEKRATLGGTCLNEGCIPSKALLHSSHLYEEARLHFASHGIGVSGLTLDLAQMMARKDEVIASNTKGIDFLFRKHKIKRVVGTARLTAQPGHVVVTTETGEQTLSATSLVLATGSEPTELPGVTVDEERILSSTGALALKRVPQSLVVIGAGVIGLELGSVWRRLGAEVTVVEYLDHILPPLDGEVRQTMQKLLTGQGLTFRLGQAVTAAERTESGVRLTLTPAGGGEPEILEAEAVLVAVGRRPFTQGLGLEEAGVALTPRGFVAVDEHFQTNIEGVFAIGDVIGGMMLAHKAEEEGVALAEMLAGESSDIDHNTIPAVVYTSPEAASVGKTEEGLKARGIAYKVGKFPFMANGRAKANGDTDGFVKILADATTDRVLGCHIVGPQAGDLIMEVVAAMVFGASAEDIARTCHAHPQLGEAIKEAALAVHKRAVHS</sequence>
<evidence type="ECO:0000256" key="9">
    <source>
        <dbReference type="ARBA" id="ARBA00049187"/>
    </source>
</evidence>
<comment type="miscellaneous">
    <text evidence="13">The active site is a redox-active disulfide bond.</text>
</comment>
<evidence type="ECO:0000256" key="1">
    <source>
        <dbReference type="ARBA" id="ARBA00007532"/>
    </source>
</evidence>
<dbReference type="InterPro" id="IPR023753">
    <property type="entry name" value="FAD/NAD-binding_dom"/>
</dbReference>
<dbReference type="Pfam" id="PF02852">
    <property type="entry name" value="Pyr_redox_dim"/>
    <property type="match status" value="1"/>
</dbReference>
<dbReference type="InterPro" id="IPR006258">
    <property type="entry name" value="Lipoamide_DH"/>
</dbReference>
<dbReference type="InterPro" id="IPR001100">
    <property type="entry name" value="Pyr_nuc-diS_OxRdtase"/>
</dbReference>
<dbReference type="OrthoDB" id="9764616at2"/>
<evidence type="ECO:0000256" key="6">
    <source>
        <dbReference type="ARBA" id="ARBA00023027"/>
    </source>
</evidence>
<dbReference type="EC" id="1.8.1.4" evidence="2 13"/>
<proteinExistence type="inferred from homology"/>
<protein>
    <recommendedName>
        <fullName evidence="2 13">Dihydrolipoyl dehydrogenase</fullName>
        <ecNumber evidence="2 13">1.8.1.4</ecNumber>
    </recommendedName>
</protein>
<dbReference type="Proteomes" id="UP000033220">
    <property type="component" value="Chromosome DSM 122"/>
</dbReference>
<dbReference type="STRING" id="1150469.RSPPHO_02123"/>
<dbReference type="PATRIC" id="fig|1150469.3.peg.2391"/>
<dbReference type="PRINTS" id="PR00411">
    <property type="entry name" value="PNDRDTASEI"/>
</dbReference>
<evidence type="ECO:0000259" key="15">
    <source>
        <dbReference type="Pfam" id="PF07992"/>
    </source>
</evidence>
<feature type="binding site" evidence="11">
    <location>
        <position position="314"/>
    </location>
    <ligand>
        <name>FAD</name>
        <dbReference type="ChEBI" id="CHEBI:57692"/>
    </ligand>
</feature>
<keyword evidence="8 13" id="KW-0676">Redox-active center</keyword>
<evidence type="ECO:0000256" key="3">
    <source>
        <dbReference type="ARBA" id="ARBA00022630"/>
    </source>
</evidence>
<keyword evidence="4 11" id="KW-0274">FAD</keyword>
<dbReference type="eggNOG" id="COG1249">
    <property type="taxonomic scope" value="Bacteria"/>
</dbReference>
<dbReference type="PIRSF" id="PIRSF000350">
    <property type="entry name" value="Mercury_reductase_MerA"/>
    <property type="match status" value="1"/>
</dbReference>
<name>H6SL84_PARPM</name>
<evidence type="ECO:0000256" key="8">
    <source>
        <dbReference type="ARBA" id="ARBA00023284"/>
    </source>
</evidence>
<dbReference type="PROSITE" id="PS00076">
    <property type="entry name" value="PYRIDINE_REDOX_1"/>
    <property type="match status" value="1"/>
</dbReference>
<evidence type="ECO:0000256" key="2">
    <source>
        <dbReference type="ARBA" id="ARBA00012608"/>
    </source>
</evidence>
<dbReference type="EMBL" id="HE663493">
    <property type="protein sequence ID" value="CCG08749.1"/>
    <property type="molecule type" value="Genomic_DNA"/>
</dbReference>
<dbReference type="GO" id="GO:0050660">
    <property type="term" value="F:flavin adenine dinucleotide binding"/>
    <property type="evidence" value="ECO:0007669"/>
    <property type="project" value="InterPro"/>
</dbReference>
<dbReference type="Pfam" id="PF07992">
    <property type="entry name" value="Pyr_redox_2"/>
    <property type="match status" value="1"/>
</dbReference>
<evidence type="ECO:0000256" key="12">
    <source>
        <dbReference type="PIRSR" id="PIRSR000350-4"/>
    </source>
</evidence>
<comment type="similarity">
    <text evidence="1 13">Belongs to the class-I pyridine nucleotide-disulfide oxidoreductase family.</text>
</comment>
<dbReference type="SUPFAM" id="SSF55424">
    <property type="entry name" value="FAD/NAD-linked reductases, dimerisation (C-terminal) domain"/>
    <property type="match status" value="1"/>
</dbReference>
<evidence type="ECO:0000256" key="5">
    <source>
        <dbReference type="ARBA" id="ARBA00023002"/>
    </source>
</evidence>
<dbReference type="PANTHER" id="PTHR22912">
    <property type="entry name" value="DISULFIDE OXIDOREDUCTASE"/>
    <property type="match status" value="1"/>
</dbReference>
<dbReference type="GO" id="GO:0004148">
    <property type="term" value="F:dihydrolipoyl dehydrogenase (NADH) activity"/>
    <property type="evidence" value="ECO:0007669"/>
    <property type="project" value="UniProtKB-EC"/>
</dbReference>
<organism evidence="16 17">
    <name type="scientific">Pararhodospirillum photometricum DSM 122</name>
    <dbReference type="NCBI Taxonomy" id="1150469"/>
    <lineage>
        <taxon>Bacteria</taxon>
        <taxon>Pseudomonadati</taxon>
        <taxon>Pseudomonadota</taxon>
        <taxon>Alphaproteobacteria</taxon>
        <taxon>Rhodospirillales</taxon>
        <taxon>Rhodospirillaceae</taxon>
        <taxon>Pararhodospirillum</taxon>
    </lineage>
</organism>
<dbReference type="KEGG" id="rpm:RSPPHO_02123"/>
<feature type="domain" description="FAD/NAD(P)-binding" evidence="15">
    <location>
        <begin position="4"/>
        <end position="329"/>
    </location>
</feature>
<reference evidence="16 17" key="1">
    <citation type="submission" date="2012-02" db="EMBL/GenBank/DDBJ databases">
        <title>Shotgun genome sequence of Phaeospirillum photometricum DSM 122.</title>
        <authorList>
            <person name="Duquesne K."/>
            <person name="Sturgis J."/>
        </authorList>
    </citation>
    <scope>NUCLEOTIDE SEQUENCE [LARGE SCALE GENOMIC DNA]</scope>
    <source>
        <strain evidence="17">DSM122</strain>
    </source>
</reference>
<comment type="cofactor">
    <cofactor evidence="11 13">
        <name>FAD</name>
        <dbReference type="ChEBI" id="CHEBI:57692"/>
    </cofactor>
    <text evidence="11 13">Binds 1 FAD per subunit.</text>
</comment>
<feature type="disulfide bond" description="Redox-active" evidence="12">
    <location>
        <begin position="42"/>
        <end position="47"/>
    </location>
</feature>
<keyword evidence="7" id="KW-1015">Disulfide bond</keyword>
<dbReference type="PRINTS" id="PR00368">
    <property type="entry name" value="FADPNR"/>
</dbReference>
<dbReference type="FunFam" id="3.30.390.30:FF:000001">
    <property type="entry name" value="Dihydrolipoyl dehydrogenase"/>
    <property type="match status" value="1"/>
</dbReference>
<evidence type="ECO:0000256" key="11">
    <source>
        <dbReference type="PIRSR" id="PIRSR000350-3"/>
    </source>
</evidence>
<evidence type="ECO:0000259" key="14">
    <source>
        <dbReference type="Pfam" id="PF02852"/>
    </source>
</evidence>
<dbReference type="AlphaFoldDB" id="H6SL84"/>
<dbReference type="InterPro" id="IPR012999">
    <property type="entry name" value="Pyr_OxRdtase_I_AS"/>
</dbReference>
<keyword evidence="5 13" id="KW-0560">Oxidoreductase</keyword>
<keyword evidence="11" id="KW-0547">Nucleotide-binding</keyword>
<feature type="binding site" evidence="11">
    <location>
        <position position="273"/>
    </location>
    <ligand>
        <name>NAD(+)</name>
        <dbReference type="ChEBI" id="CHEBI:57540"/>
    </ligand>
</feature>
<feature type="binding site" evidence="11">
    <location>
        <begin position="320"/>
        <end position="323"/>
    </location>
    <ligand>
        <name>FAD</name>
        <dbReference type="ChEBI" id="CHEBI:57692"/>
    </ligand>
</feature>
<keyword evidence="3 13" id="KW-0285">Flavoprotein</keyword>
<evidence type="ECO:0000256" key="4">
    <source>
        <dbReference type="ARBA" id="ARBA00022827"/>
    </source>
</evidence>
<feature type="domain" description="Pyridine nucleotide-disulphide oxidoreductase dimerisation" evidence="14">
    <location>
        <begin position="348"/>
        <end position="457"/>
    </location>
</feature>
<keyword evidence="6 11" id="KW-0520">NAD</keyword>
<dbReference type="NCBIfam" id="TIGR01350">
    <property type="entry name" value="lipoamide_DH"/>
    <property type="match status" value="1"/>
</dbReference>
<dbReference type="InterPro" id="IPR036188">
    <property type="entry name" value="FAD/NAD-bd_sf"/>
</dbReference>
<feature type="binding site" evidence="11">
    <location>
        <position position="51"/>
    </location>
    <ligand>
        <name>FAD</name>
        <dbReference type="ChEBI" id="CHEBI:57692"/>
    </ligand>
</feature>
<feature type="binding site" evidence="11">
    <location>
        <begin position="181"/>
        <end position="188"/>
    </location>
    <ligand>
        <name>NAD(+)</name>
        <dbReference type="ChEBI" id="CHEBI:57540"/>
    </ligand>
</feature>
<feature type="active site" description="Proton acceptor" evidence="10">
    <location>
        <position position="446"/>
    </location>
</feature>
<feature type="binding site" evidence="11">
    <location>
        <begin position="144"/>
        <end position="146"/>
    </location>
    <ligand>
        <name>FAD</name>
        <dbReference type="ChEBI" id="CHEBI:57692"/>
    </ligand>
</feature>
<dbReference type="SUPFAM" id="SSF51905">
    <property type="entry name" value="FAD/NAD(P)-binding domain"/>
    <property type="match status" value="1"/>
</dbReference>
<dbReference type="RefSeq" id="WP_014415383.1">
    <property type="nucleotide sequence ID" value="NC_017059.1"/>
</dbReference>
<comment type="catalytic activity">
    <reaction evidence="9 13">
        <text>N(6)-[(R)-dihydrolipoyl]-L-lysyl-[protein] + NAD(+) = N(6)-[(R)-lipoyl]-L-lysyl-[protein] + NADH + H(+)</text>
        <dbReference type="Rhea" id="RHEA:15045"/>
        <dbReference type="Rhea" id="RHEA-COMP:10474"/>
        <dbReference type="Rhea" id="RHEA-COMP:10475"/>
        <dbReference type="ChEBI" id="CHEBI:15378"/>
        <dbReference type="ChEBI" id="CHEBI:57540"/>
        <dbReference type="ChEBI" id="CHEBI:57945"/>
        <dbReference type="ChEBI" id="CHEBI:83099"/>
        <dbReference type="ChEBI" id="CHEBI:83100"/>
        <dbReference type="EC" id="1.8.1.4"/>
    </reaction>
</comment>
<feature type="binding site" evidence="11">
    <location>
        <position position="204"/>
    </location>
    <ligand>
        <name>NAD(+)</name>
        <dbReference type="ChEBI" id="CHEBI:57540"/>
    </ligand>
</feature>
<dbReference type="InterPro" id="IPR050151">
    <property type="entry name" value="Class-I_Pyr_Nuc-Dis_Oxidored"/>
</dbReference>
<accession>H6SL84</accession>
<dbReference type="HOGENOM" id="CLU_016755_0_1_5"/>
<dbReference type="Gene3D" id="3.50.50.60">
    <property type="entry name" value="FAD/NAD(P)-binding domain"/>
    <property type="match status" value="2"/>
</dbReference>
<evidence type="ECO:0000256" key="10">
    <source>
        <dbReference type="PIRSR" id="PIRSR000350-2"/>
    </source>
</evidence>
<dbReference type="Gene3D" id="3.30.390.30">
    <property type="match status" value="1"/>
</dbReference>